<gene>
    <name evidence="5" type="ORF">PXEA_LOCUS1294</name>
</gene>
<dbReference type="EMBL" id="CAAALY010002601">
    <property type="protein sequence ID" value="VEL07854.1"/>
    <property type="molecule type" value="Genomic_DNA"/>
</dbReference>
<evidence type="ECO:0000256" key="2">
    <source>
        <dbReference type="PROSITE-ProRule" id="PRU00196"/>
    </source>
</evidence>
<keyword evidence="1" id="KW-1015">Disulfide bond</keyword>
<dbReference type="InterPro" id="IPR001190">
    <property type="entry name" value="SRCR"/>
</dbReference>
<comment type="caution">
    <text evidence="2">Lacks conserved residue(s) required for the propagation of feature annotation.</text>
</comment>
<keyword evidence="6" id="KW-1185">Reference proteome</keyword>
<evidence type="ECO:0000256" key="3">
    <source>
        <dbReference type="SAM" id="MobiDB-lite"/>
    </source>
</evidence>
<sequence>MVSCSDDVRHMTDESSARIHQGRRAVRRGSIRTNLQPQLQGDPLTASGGANLQIPSARLFKRNERYSYLNILRDSSHLSSKAASSDVRLVGGTSSRGRLEVLRPDTKQWGTVCADGFGLNEAKTFCRMLCTSR</sequence>
<dbReference type="PROSITE" id="PS50287">
    <property type="entry name" value="SRCR_2"/>
    <property type="match status" value="1"/>
</dbReference>
<dbReference type="AlphaFoldDB" id="A0A3S4ZZ79"/>
<accession>A0A3S4ZZ79</accession>
<dbReference type="Proteomes" id="UP000784294">
    <property type="component" value="Unassembled WGS sequence"/>
</dbReference>
<organism evidence="5 6">
    <name type="scientific">Protopolystoma xenopodis</name>
    <dbReference type="NCBI Taxonomy" id="117903"/>
    <lineage>
        <taxon>Eukaryota</taxon>
        <taxon>Metazoa</taxon>
        <taxon>Spiralia</taxon>
        <taxon>Lophotrochozoa</taxon>
        <taxon>Platyhelminthes</taxon>
        <taxon>Monogenea</taxon>
        <taxon>Polyopisthocotylea</taxon>
        <taxon>Polystomatidea</taxon>
        <taxon>Polystomatidae</taxon>
        <taxon>Protopolystoma</taxon>
    </lineage>
</organism>
<feature type="compositionally biased region" description="Basic and acidic residues" evidence="3">
    <location>
        <begin position="1"/>
        <end position="17"/>
    </location>
</feature>
<dbReference type="Pfam" id="PF00530">
    <property type="entry name" value="SRCR"/>
    <property type="match status" value="1"/>
</dbReference>
<evidence type="ECO:0000313" key="5">
    <source>
        <dbReference type="EMBL" id="VEL07854.1"/>
    </source>
</evidence>
<dbReference type="InterPro" id="IPR036772">
    <property type="entry name" value="SRCR-like_dom_sf"/>
</dbReference>
<dbReference type="SUPFAM" id="SSF56487">
    <property type="entry name" value="SRCR-like"/>
    <property type="match status" value="1"/>
</dbReference>
<feature type="region of interest" description="Disordered" evidence="3">
    <location>
        <begin position="1"/>
        <end position="23"/>
    </location>
</feature>
<dbReference type="PANTHER" id="PTHR48071">
    <property type="entry name" value="SRCR DOMAIN-CONTAINING PROTEIN"/>
    <property type="match status" value="1"/>
</dbReference>
<dbReference type="PANTHER" id="PTHR48071:SF18">
    <property type="entry name" value="DELETED IN MALIGNANT BRAIN TUMORS 1 PROTEIN-RELATED"/>
    <property type="match status" value="1"/>
</dbReference>
<evidence type="ECO:0000256" key="1">
    <source>
        <dbReference type="ARBA" id="ARBA00023157"/>
    </source>
</evidence>
<comment type="caution">
    <text evidence="5">The sequence shown here is derived from an EMBL/GenBank/DDBJ whole genome shotgun (WGS) entry which is preliminary data.</text>
</comment>
<dbReference type="GO" id="GO:0016020">
    <property type="term" value="C:membrane"/>
    <property type="evidence" value="ECO:0007669"/>
    <property type="project" value="InterPro"/>
</dbReference>
<protein>
    <recommendedName>
        <fullName evidence="4">SRCR domain-containing protein</fullName>
    </recommendedName>
</protein>
<name>A0A3S4ZZ79_9PLAT</name>
<dbReference type="Gene3D" id="3.10.250.10">
    <property type="entry name" value="SRCR-like domain"/>
    <property type="match status" value="1"/>
</dbReference>
<proteinExistence type="predicted"/>
<dbReference type="OrthoDB" id="422749at2759"/>
<evidence type="ECO:0000259" key="4">
    <source>
        <dbReference type="PROSITE" id="PS50287"/>
    </source>
</evidence>
<feature type="domain" description="SRCR" evidence="4">
    <location>
        <begin position="87"/>
        <end position="133"/>
    </location>
</feature>
<reference evidence="5" key="1">
    <citation type="submission" date="2018-11" db="EMBL/GenBank/DDBJ databases">
        <authorList>
            <consortium name="Pathogen Informatics"/>
        </authorList>
    </citation>
    <scope>NUCLEOTIDE SEQUENCE</scope>
</reference>
<evidence type="ECO:0000313" key="6">
    <source>
        <dbReference type="Proteomes" id="UP000784294"/>
    </source>
</evidence>